<organism evidence="5 6">
    <name type="scientific">Mucilaginibacter litoreus</name>
    <dbReference type="NCBI Taxonomy" id="1048221"/>
    <lineage>
        <taxon>Bacteria</taxon>
        <taxon>Pseudomonadati</taxon>
        <taxon>Bacteroidota</taxon>
        <taxon>Sphingobacteriia</taxon>
        <taxon>Sphingobacteriales</taxon>
        <taxon>Sphingobacteriaceae</taxon>
        <taxon>Mucilaginibacter</taxon>
    </lineage>
</organism>
<dbReference type="InterPro" id="IPR009057">
    <property type="entry name" value="Homeodomain-like_sf"/>
</dbReference>
<dbReference type="PANTHER" id="PTHR43280">
    <property type="entry name" value="ARAC-FAMILY TRANSCRIPTIONAL REGULATOR"/>
    <property type="match status" value="1"/>
</dbReference>
<accession>A0ABW3ATZ7</accession>
<name>A0ABW3ATZ7_9SPHI</name>
<dbReference type="PROSITE" id="PS01124">
    <property type="entry name" value="HTH_ARAC_FAMILY_2"/>
    <property type="match status" value="1"/>
</dbReference>
<reference evidence="6" key="1">
    <citation type="journal article" date="2019" name="Int. J. Syst. Evol. Microbiol.">
        <title>The Global Catalogue of Microorganisms (GCM) 10K type strain sequencing project: providing services to taxonomists for standard genome sequencing and annotation.</title>
        <authorList>
            <consortium name="The Broad Institute Genomics Platform"/>
            <consortium name="The Broad Institute Genome Sequencing Center for Infectious Disease"/>
            <person name="Wu L."/>
            <person name="Ma J."/>
        </authorList>
    </citation>
    <scope>NUCLEOTIDE SEQUENCE [LARGE SCALE GENOMIC DNA]</scope>
    <source>
        <strain evidence="6">CCUG 61484</strain>
    </source>
</reference>
<gene>
    <name evidence="5" type="ORF">ACFQZX_12970</name>
</gene>
<proteinExistence type="predicted"/>
<sequence>MKVYPINSIRHLHELLALPKPKHPLISVIDFAKITCFTDQALESVTYGFYCIALKKNFSGVMRYGQQPHDFDDGTMTFFAPNQVVTTQVQDTCSLEGDWLVVHAGFLQGFSLARNIRQFGFFSYAVNEALHLSEDEERMIRSLMADIARESRQTPDKFSQTIIIKQIELLLSYCDRYYQRQFLTRKQAGNDHLLAFEHLLDEYFNSQESEGNQLPGVAYFADKLNLSPNYLSDMLRSNTGLSAQQHIQQKLIDKAKALLTSTELSVSEIAYRLGFEYPQSFSKLFKNKTGQTPKAFRTLYN</sequence>
<evidence type="ECO:0000313" key="6">
    <source>
        <dbReference type="Proteomes" id="UP001597010"/>
    </source>
</evidence>
<dbReference type="InterPro" id="IPR018060">
    <property type="entry name" value="HTH_AraC"/>
</dbReference>
<dbReference type="EMBL" id="JBHTHZ010000012">
    <property type="protein sequence ID" value="MFD0794531.1"/>
    <property type="molecule type" value="Genomic_DNA"/>
</dbReference>
<keyword evidence="2" id="KW-0238">DNA-binding</keyword>
<dbReference type="SUPFAM" id="SSF46689">
    <property type="entry name" value="Homeodomain-like"/>
    <property type="match status" value="1"/>
</dbReference>
<evidence type="ECO:0000256" key="2">
    <source>
        <dbReference type="ARBA" id="ARBA00023125"/>
    </source>
</evidence>
<dbReference type="Pfam" id="PF12833">
    <property type="entry name" value="HTH_18"/>
    <property type="match status" value="1"/>
</dbReference>
<feature type="domain" description="HTH araC/xylS-type" evidence="4">
    <location>
        <begin position="198"/>
        <end position="299"/>
    </location>
</feature>
<evidence type="ECO:0000256" key="1">
    <source>
        <dbReference type="ARBA" id="ARBA00023015"/>
    </source>
</evidence>
<evidence type="ECO:0000256" key="3">
    <source>
        <dbReference type="ARBA" id="ARBA00023163"/>
    </source>
</evidence>
<dbReference type="RefSeq" id="WP_377115964.1">
    <property type="nucleotide sequence ID" value="NZ_JBHTHZ010000012.1"/>
</dbReference>
<dbReference type="SMART" id="SM00342">
    <property type="entry name" value="HTH_ARAC"/>
    <property type="match status" value="1"/>
</dbReference>
<keyword evidence="1" id="KW-0805">Transcription regulation</keyword>
<dbReference type="PRINTS" id="PR00032">
    <property type="entry name" value="HTHARAC"/>
</dbReference>
<evidence type="ECO:0000313" key="5">
    <source>
        <dbReference type="EMBL" id="MFD0794531.1"/>
    </source>
</evidence>
<dbReference type="Proteomes" id="UP001597010">
    <property type="component" value="Unassembled WGS sequence"/>
</dbReference>
<dbReference type="Gene3D" id="1.10.10.60">
    <property type="entry name" value="Homeodomain-like"/>
    <property type="match status" value="1"/>
</dbReference>
<keyword evidence="6" id="KW-1185">Reference proteome</keyword>
<evidence type="ECO:0000259" key="4">
    <source>
        <dbReference type="PROSITE" id="PS01124"/>
    </source>
</evidence>
<keyword evidence="3" id="KW-0804">Transcription</keyword>
<comment type="caution">
    <text evidence="5">The sequence shown here is derived from an EMBL/GenBank/DDBJ whole genome shotgun (WGS) entry which is preliminary data.</text>
</comment>
<dbReference type="PANTHER" id="PTHR43280:SF32">
    <property type="entry name" value="TRANSCRIPTIONAL REGULATORY PROTEIN"/>
    <property type="match status" value="1"/>
</dbReference>
<protein>
    <submittedName>
        <fullName evidence="5">Helix-turn-helix domain-containing protein</fullName>
    </submittedName>
</protein>
<dbReference type="InterPro" id="IPR020449">
    <property type="entry name" value="Tscrpt_reg_AraC-type_HTH"/>
</dbReference>